<dbReference type="InterPro" id="IPR029058">
    <property type="entry name" value="AB_hydrolase_fold"/>
</dbReference>
<dbReference type="Proteomes" id="UP000076871">
    <property type="component" value="Unassembled WGS sequence"/>
</dbReference>
<accession>A0A165G4Z8</accession>
<dbReference type="GeneID" id="63829148"/>
<name>A0A165G4Z8_9APHY</name>
<dbReference type="PANTHER" id="PTHR17630:SF44">
    <property type="entry name" value="PROTEIN AIM2"/>
    <property type="match status" value="1"/>
</dbReference>
<evidence type="ECO:0000313" key="2">
    <source>
        <dbReference type="EMBL" id="KZT09837.1"/>
    </source>
</evidence>
<organism evidence="2 3">
    <name type="scientific">Laetiporus sulphureus 93-53</name>
    <dbReference type="NCBI Taxonomy" id="1314785"/>
    <lineage>
        <taxon>Eukaryota</taxon>
        <taxon>Fungi</taxon>
        <taxon>Dikarya</taxon>
        <taxon>Basidiomycota</taxon>
        <taxon>Agaricomycotina</taxon>
        <taxon>Agaricomycetes</taxon>
        <taxon>Polyporales</taxon>
        <taxon>Laetiporus</taxon>
    </lineage>
</organism>
<dbReference type="InterPro" id="IPR002925">
    <property type="entry name" value="Dienelactn_hydro"/>
</dbReference>
<dbReference type="EMBL" id="KV427610">
    <property type="protein sequence ID" value="KZT09837.1"/>
    <property type="molecule type" value="Genomic_DNA"/>
</dbReference>
<evidence type="ECO:0000313" key="3">
    <source>
        <dbReference type="Proteomes" id="UP000076871"/>
    </source>
</evidence>
<feature type="domain" description="Dienelactone hydrolase" evidence="1">
    <location>
        <begin position="29"/>
        <end position="249"/>
    </location>
</feature>
<dbReference type="STRING" id="1314785.A0A165G4Z8"/>
<dbReference type="InParanoid" id="A0A165G4Z8"/>
<dbReference type="SUPFAM" id="SSF53474">
    <property type="entry name" value="alpha/beta-Hydrolases"/>
    <property type="match status" value="1"/>
</dbReference>
<dbReference type="AlphaFoldDB" id="A0A165G4Z8"/>
<dbReference type="Pfam" id="PF01738">
    <property type="entry name" value="DLH"/>
    <property type="match status" value="1"/>
</dbReference>
<keyword evidence="3" id="KW-1185">Reference proteome</keyword>
<proteinExistence type="predicted"/>
<sequence length="250" mass="27200">MSLCEHCVSGVRHEGTPEGKFEEIAGVSCYVATPSGDYAKEKVILYLTDIFGVELPNHQFLADDYARNGLKVVIPDILNKDPAPADALDPGSTWDFMPWLGRHGMETVHPVLDKVIPALKVTGVQKIAVLGYCYGARPAFDLAFKNTVSVVAVSHPSLLQVPADLEKYSAESKAPLLINSCEVDQMFPKESQAKADEILGGGKFAPGYVRTYWEGCTHGFSVRGDMSDPKVKAGKEGAFKATVEFLKKHL</sequence>
<gene>
    <name evidence="2" type="ORF">LAESUDRAFT_756067</name>
</gene>
<dbReference type="GO" id="GO:0016787">
    <property type="term" value="F:hydrolase activity"/>
    <property type="evidence" value="ECO:0007669"/>
    <property type="project" value="UniProtKB-KW"/>
</dbReference>
<dbReference type="PANTHER" id="PTHR17630">
    <property type="entry name" value="DIENELACTONE HYDROLASE"/>
    <property type="match status" value="1"/>
</dbReference>
<protein>
    <submittedName>
        <fullName evidence="2">Alpha/beta-hydrolase</fullName>
    </submittedName>
</protein>
<evidence type="ECO:0000259" key="1">
    <source>
        <dbReference type="Pfam" id="PF01738"/>
    </source>
</evidence>
<dbReference type="RefSeq" id="XP_040767577.1">
    <property type="nucleotide sequence ID" value="XM_040912120.1"/>
</dbReference>
<dbReference type="OrthoDB" id="17560at2759"/>
<dbReference type="Gene3D" id="3.40.50.1820">
    <property type="entry name" value="alpha/beta hydrolase"/>
    <property type="match status" value="1"/>
</dbReference>
<reference evidence="2 3" key="1">
    <citation type="journal article" date="2016" name="Mol. Biol. Evol.">
        <title>Comparative Genomics of Early-Diverging Mushroom-Forming Fungi Provides Insights into the Origins of Lignocellulose Decay Capabilities.</title>
        <authorList>
            <person name="Nagy L.G."/>
            <person name="Riley R."/>
            <person name="Tritt A."/>
            <person name="Adam C."/>
            <person name="Daum C."/>
            <person name="Floudas D."/>
            <person name="Sun H."/>
            <person name="Yadav J.S."/>
            <person name="Pangilinan J."/>
            <person name="Larsson K.H."/>
            <person name="Matsuura K."/>
            <person name="Barry K."/>
            <person name="Labutti K."/>
            <person name="Kuo R."/>
            <person name="Ohm R.A."/>
            <person name="Bhattacharya S.S."/>
            <person name="Shirouzu T."/>
            <person name="Yoshinaga Y."/>
            <person name="Martin F.M."/>
            <person name="Grigoriev I.V."/>
            <person name="Hibbett D.S."/>
        </authorList>
    </citation>
    <scope>NUCLEOTIDE SEQUENCE [LARGE SCALE GENOMIC DNA]</scope>
    <source>
        <strain evidence="2 3">93-53</strain>
    </source>
</reference>
<keyword evidence="2" id="KW-0378">Hydrolase</keyword>